<feature type="domain" description="Peptidase C14 caspase" evidence="2">
    <location>
        <begin position="6"/>
        <end position="326"/>
    </location>
</feature>
<dbReference type="GO" id="GO:0004197">
    <property type="term" value="F:cysteine-type endopeptidase activity"/>
    <property type="evidence" value="ECO:0007669"/>
    <property type="project" value="InterPro"/>
</dbReference>
<evidence type="ECO:0000259" key="2">
    <source>
        <dbReference type="Pfam" id="PF00656"/>
    </source>
</evidence>
<evidence type="ECO:0000256" key="1">
    <source>
        <dbReference type="ARBA" id="ARBA00009005"/>
    </source>
</evidence>
<evidence type="ECO:0000313" key="4">
    <source>
        <dbReference type="Proteomes" id="UP000267821"/>
    </source>
</evidence>
<keyword evidence="4" id="KW-1185">Reference proteome</keyword>
<dbReference type="GO" id="GO:0005737">
    <property type="term" value="C:cytoplasm"/>
    <property type="evidence" value="ECO:0007669"/>
    <property type="project" value="TreeGrafter"/>
</dbReference>
<reference evidence="3 4" key="1">
    <citation type="journal article" date="2018" name="Nat. Ecol. Evol.">
        <title>Pezizomycetes genomes reveal the molecular basis of ectomycorrhizal truffle lifestyle.</title>
        <authorList>
            <person name="Murat C."/>
            <person name="Payen T."/>
            <person name="Noel B."/>
            <person name="Kuo A."/>
            <person name="Morin E."/>
            <person name="Chen J."/>
            <person name="Kohler A."/>
            <person name="Krizsan K."/>
            <person name="Balestrini R."/>
            <person name="Da Silva C."/>
            <person name="Montanini B."/>
            <person name="Hainaut M."/>
            <person name="Levati E."/>
            <person name="Barry K.W."/>
            <person name="Belfiori B."/>
            <person name="Cichocki N."/>
            <person name="Clum A."/>
            <person name="Dockter R.B."/>
            <person name="Fauchery L."/>
            <person name="Guy J."/>
            <person name="Iotti M."/>
            <person name="Le Tacon F."/>
            <person name="Lindquist E.A."/>
            <person name="Lipzen A."/>
            <person name="Malagnac F."/>
            <person name="Mello A."/>
            <person name="Molinier V."/>
            <person name="Miyauchi S."/>
            <person name="Poulain J."/>
            <person name="Riccioni C."/>
            <person name="Rubini A."/>
            <person name="Sitrit Y."/>
            <person name="Splivallo R."/>
            <person name="Traeger S."/>
            <person name="Wang M."/>
            <person name="Zifcakova L."/>
            <person name="Wipf D."/>
            <person name="Zambonelli A."/>
            <person name="Paolocci F."/>
            <person name="Nowrousian M."/>
            <person name="Ottonello S."/>
            <person name="Baldrian P."/>
            <person name="Spatafora J.W."/>
            <person name="Henrissat B."/>
            <person name="Nagy L.G."/>
            <person name="Aury J.M."/>
            <person name="Wincker P."/>
            <person name="Grigoriev I.V."/>
            <person name="Bonfante P."/>
            <person name="Martin F.M."/>
        </authorList>
    </citation>
    <scope>NUCLEOTIDE SEQUENCE [LARGE SCALE GENOMIC DNA]</scope>
    <source>
        <strain evidence="3 4">ATCC MYA-4762</strain>
    </source>
</reference>
<dbReference type="GO" id="GO:0006508">
    <property type="term" value="P:proteolysis"/>
    <property type="evidence" value="ECO:0007669"/>
    <property type="project" value="InterPro"/>
</dbReference>
<dbReference type="Gene3D" id="3.40.50.1460">
    <property type="match status" value="1"/>
</dbReference>
<dbReference type="InterPro" id="IPR050452">
    <property type="entry name" value="Metacaspase"/>
</dbReference>
<sequence>MAPRIFAVCIGIDFYPNGNSLSGAVGDCDSFISYLTEVLAVPTTQIKRLTSTKDGESNLAVERNTDNVATYENITNALLKLSKECQEGDQVLITYSGHGNRVWSIVPDWRGKEDRLDETLSPMDTFISGGRELRDFELSYLLKKIVETKCKLTVVLDSCYSGGAFRDPDPRQQEAFLTSGLRARYTIFKTMAQELSPQEIKALKVERKNYDLERPLGRVTTGEEVVPGVSLEDLQNHWNTMQDRTENVPMHQWLVKPFGYEIWTGCLAHELSWEINGGGRLTSALLDTLRIARNINETSLGMLFRNVFDRVYGKREYVLRNEYKQVIHREPMLQTPVLLGDVGRGFLSNNTTAEQVVGIPISAIPFGNSHLTFTPFDIDEQNDDLPVLILRAGSAHGVQKGSEYAVYLWDDNLNTPPSEAQVRVVITEVGTIASVVRVVGSPDMTLLKNVSNEQHIRASNLMKAYYDKFKDYFETKIKQPQDITYPWPSGCQAVLVAGPSAIVKHVRLMTAGGSSIPPPWDGTRNTYVRAEIPLLVVSEDSTPVREDFQVRYSDGEYAVYDGGSSGALLAQANSMDKALRNIIQISQYRTWLDNVETTTDFENTDLFTLEQTERAPVEGETSVEKIGLKFSTDLEYINSYNKMHVNIALFHFSPNFGVRQIYPQEGQFESVDIGHFRGITFKRKIPQGGAGKDVVKAVVYQSSTGFKSWELPELGAEGEVGQPVRQRVELVLTEPAPKVLAELDPVPGTTGNDLPAVKDGERAGYEKYWLLQVPITDV</sequence>
<dbReference type="InParanoid" id="A0A3N4LJH5"/>
<accession>A0A3N4LJH5</accession>
<dbReference type="EMBL" id="ML121548">
    <property type="protein sequence ID" value="RPB23067.1"/>
    <property type="molecule type" value="Genomic_DNA"/>
</dbReference>
<dbReference type="OrthoDB" id="3223806at2759"/>
<dbReference type="InterPro" id="IPR011600">
    <property type="entry name" value="Pept_C14_caspase"/>
</dbReference>
<dbReference type="AlphaFoldDB" id="A0A3N4LJH5"/>
<dbReference type="PANTHER" id="PTHR48104">
    <property type="entry name" value="METACASPASE-4"/>
    <property type="match status" value="1"/>
</dbReference>
<proteinExistence type="inferred from homology"/>
<comment type="similarity">
    <text evidence="1">Belongs to the peptidase C14B family.</text>
</comment>
<evidence type="ECO:0000313" key="3">
    <source>
        <dbReference type="EMBL" id="RPB23067.1"/>
    </source>
</evidence>
<dbReference type="Pfam" id="PF00656">
    <property type="entry name" value="Peptidase_C14"/>
    <property type="match status" value="1"/>
</dbReference>
<protein>
    <recommendedName>
        <fullName evidence="2">Peptidase C14 caspase domain-containing protein</fullName>
    </recommendedName>
</protein>
<name>A0A3N4LJH5_9PEZI</name>
<dbReference type="Proteomes" id="UP000267821">
    <property type="component" value="Unassembled WGS sequence"/>
</dbReference>
<organism evidence="3 4">
    <name type="scientific">Terfezia boudieri ATCC MYA-4762</name>
    <dbReference type="NCBI Taxonomy" id="1051890"/>
    <lineage>
        <taxon>Eukaryota</taxon>
        <taxon>Fungi</taxon>
        <taxon>Dikarya</taxon>
        <taxon>Ascomycota</taxon>
        <taxon>Pezizomycotina</taxon>
        <taxon>Pezizomycetes</taxon>
        <taxon>Pezizales</taxon>
        <taxon>Pezizaceae</taxon>
        <taxon>Terfezia</taxon>
    </lineage>
</organism>
<gene>
    <name evidence="3" type="ORF">L211DRAFT_850088</name>
</gene>
<dbReference type="PANTHER" id="PTHR48104:SF30">
    <property type="entry name" value="METACASPASE-1"/>
    <property type="match status" value="1"/>
</dbReference>